<gene>
    <name evidence="1" type="ORF">BTN49_0718</name>
</gene>
<accession>A0A2A5T6B6</accession>
<evidence type="ECO:0000313" key="2">
    <source>
        <dbReference type="Proteomes" id="UP000219020"/>
    </source>
</evidence>
<evidence type="ECO:0000313" key="1">
    <source>
        <dbReference type="EMBL" id="PCS23749.1"/>
    </source>
</evidence>
<name>A0A2A5T6B6_9GAMM</name>
<comment type="caution">
    <text evidence="1">The sequence shown here is derived from an EMBL/GenBank/DDBJ whole genome shotgun (WGS) entry which is preliminary data.</text>
</comment>
<dbReference type="Proteomes" id="UP000219020">
    <property type="component" value="Unassembled WGS sequence"/>
</dbReference>
<protein>
    <submittedName>
        <fullName evidence="1">Mobile element protein</fullName>
    </submittedName>
</protein>
<proteinExistence type="predicted"/>
<dbReference type="EMBL" id="NBYY01000009">
    <property type="protein sequence ID" value="PCS23749.1"/>
    <property type="molecule type" value="Genomic_DNA"/>
</dbReference>
<keyword evidence="2" id="KW-1185">Reference proteome</keyword>
<organism evidence="1 2">
    <name type="scientific">Candidatus Enterovibrio escicola</name>
    <dbReference type="NCBI Taxonomy" id="1927127"/>
    <lineage>
        <taxon>Bacteria</taxon>
        <taxon>Pseudomonadati</taxon>
        <taxon>Pseudomonadota</taxon>
        <taxon>Gammaproteobacteria</taxon>
        <taxon>Vibrionales</taxon>
        <taxon>Vibrionaceae</taxon>
        <taxon>Enterovibrio</taxon>
    </lineage>
</organism>
<dbReference type="AlphaFoldDB" id="A0A2A5T6B6"/>
<reference evidence="2" key="1">
    <citation type="submission" date="2017-04" db="EMBL/GenBank/DDBJ databases">
        <title>Genome evolution of the luminous symbionts of deep sea anglerfish.</title>
        <authorList>
            <person name="Hendry T.A."/>
        </authorList>
    </citation>
    <scope>NUCLEOTIDE SEQUENCE [LARGE SCALE GENOMIC DNA]</scope>
</reference>
<sequence length="58" mass="6572">MLLIPQAYSEDECKTRKHGKDKWHICRKLHLAVDVFTYEVIAAEVSLVSVGDNEVSPT</sequence>